<evidence type="ECO:0000313" key="3">
    <source>
        <dbReference type="Proteomes" id="UP001162131"/>
    </source>
</evidence>
<dbReference type="SUPFAM" id="SSF51101">
    <property type="entry name" value="Mannose-binding lectins"/>
    <property type="match status" value="1"/>
</dbReference>
<gene>
    <name evidence="2" type="ORF">BSTOLATCC_MIC52331</name>
</gene>
<protein>
    <recommendedName>
        <fullName evidence="1">Jacalin-type lectin domain-containing protein</fullName>
    </recommendedName>
</protein>
<dbReference type="Proteomes" id="UP001162131">
    <property type="component" value="Unassembled WGS sequence"/>
</dbReference>
<dbReference type="Pfam" id="PF01419">
    <property type="entry name" value="Jacalin"/>
    <property type="match status" value="1"/>
</dbReference>
<name>A0AAU9KCM2_9CILI</name>
<sequence>MGCSVIYRGTVRDLYINQPAPPLLPLMESKNQIPDVFPPTGIINRDDIQFFDHKELIKQSQLIHIYDLTIYSEDYIKGFIIEYNIDGSVKRTSHIRGHHGKEDRLILGTSDYIQKIEITYDKYVNSISFQTAQGQNFLAQGKKGPGSQIQNVDFTKQKRGVVGFKGEISEFLSALYVYSWKLRDRIV</sequence>
<dbReference type="AlphaFoldDB" id="A0AAU9KCM2"/>
<evidence type="ECO:0000313" key="2">
    <source>
        <dbReference type="EMBL" id="CAG9330922.1"/>
    </source>
</evidence>
<dbReference type="Gene3D" id="2.100.10.30">
    <property type="entry name" value="Jacalin-like lectin domain"/>
    <property type="match status" value="1"/>
</dbReference>
<dbReference type="EMBL" id="CAJZBQ010000052">
    <property type="protein sequence ID" value="CAG9330922.1"/>
    <property type="molecule type" value="Genomic_DNA"/>
</dbReference>
<accession>A0AAU9KCM2</accession>
<reference evidence="2" key="1">
    <citation type="submission" date="2021-09" db="EMBL/GenBank/DDBJ databases">
        <authorList>
            <consortium name="AG Swart"/>
            <person name="Singh M."/>
            <person name="Singh A."/>
            <person name="Seah K."/>
            <person name="Emmerich C."/>
        </authorList>
    </citation>
    <scope>NUCLEOTIDE SEQUENCE</scope>
    <source>
        <strain evidence="2">ATCC30299</strain>
    </source>
</reference>
<organism evidence="2 3">
    <name type="scientific">Blepharisma stoltei</name>
    <dbReference type="NCBI Taxonomy" id="1481888"/>
    <lineage>
        <taxon>Eukaryota</taxon>
        <taxon>Sar</taxon>
        <taxon>Alveolata</taxon>
        <taxon>Ciliophora</taxon>
        <taxon>Postciliodesmatophora</taxon>
        <taxon>Heterotrichea</taxon>
        <taxon>Heterotrichida</taxon>
        <taxon>Blepharismidae</taxon>
        <taxon>Blepharisma</taxon>
    </lineage>
</organism>
<evidence type="ECO:0000259" key="1">
    <source>
        <dbReference type="Pfam" id="PF01419"/>
    </source>
</evidence>
<dbReference type="InterPro" id="IPR001229">
    <property type="entry name" value="Jacalin-like_lectin_dom"/>
</dbReference>
<proteinExistence type="predicted"/>
<feature type="domain" description="Jacalin-type lectin" evidence="1">
    <location>
        <begin position="65"/>
        <end position="178"/>
    </location>
</feature>
<keyword evidence="3" id="KW-1185">Reference proteome</keyword>
<dbReference type="InterPro" id="IPR036404">
    <property type="entry name" value="Jacalin-like_lectin_dom_sf"/>
</dbReference>
<comment type="caution">
    <text evidence="2">The sequence shown here is derived from an EMBL/GenBank/DDBJ whole genome shotgun (WGS) entry which is preliminary data.</text>
</comment>